<dbReference type="InterPro" id="IPR027417">
    <property type="entry name" value="P-loop_NTPase"/>
</dbReference>
<dbReference type="CDD" id="cd18032">
    <property type="entry name" value="DEXHc_RE_I_III_res"/>
    <property type="match status" value="1"/>
</dbReference>
<dbReference type="InterPro" id="IPR006935">
    <property type="entry name" value="Helicase/UvrB_N"/>
</dbReference>
<dbReference type="RefSeq" id="WP_225363514.1">
    <property type="nucleotide sequence ID" value="NZ_LUGD01000103.1"/>
</dbReference>
<dbReference type="Pfam" id="PF26350">
    <property type="entry name" value="DUF8090"/>
    <property type="match status" value="1"/>
</dbReference>
<dbReference type="PANTHER" id="PTHR47396">
    <property type="entry name" value="TYPE I RESTRICTION ENZYME ECOKI R PROTEIN"/>
    <property type="match status" value="1"/>
</dbReference>
<name>A0A226R9Y1_9LACO</name>
<dbReference type="SUPFAM" id="SSF56024">
    <property type="entry name" value="Phospholipase D/nuclease"/>
    <property type="match status" value="1"/>
</dbReference>
<evidence type="ECO:0000313" key="3">
    <source>
        <dbReference type="EMBL" id="OXS37892.1"/>
    </source>
</evidence>
<keyword evidence="3" id="KW-0347">Helicase</keyword>
<dbReference type="Proteomes" id="UP000215261">
    <property type="component" value="Unassembled WGS sequence"/>
</dbReference>
<feature type="domain" description="Helicase ATP-binding" evidence="1">
    <location>
        <begin position="238"/>
        <end position="391"/>
    </location>
</feature>
<evidence type="ECO:0000259" key="1">
    <source>
        <dbReference type="PROSITE" id="PS51192"/>
    </source>
</evidence>
<dbReference type="SMART" id="SM00487">
    <property type="entry name" value="DEXDc"/>
    <property type="match status" value="1"/>
</dbReference>
<dbReference type="InterPro" id="IPR014001">
    <property type="entry name" value="Helicase_ATP-bd"/>
</dbReference>
<proteinExistence type="predicted"/>
<dbReference type="PROSITE" id="PS51192">
    <property type="entry name" value="HELICASE_ATP_BIND_1"/>
    <property type="match status" value="1"/>
</dbReference>
<dbReference type="GO" id="GO:0005524">
    <property type="term" value="F:ATP binding"/>
    <property type="evidence" value="ECO:0007669"/>
    <property type="project" value="InterPro"/>
</dbReference>
<dbReference type="PROSITE" id="PS51194">
    <property type="entry name" value="HELICASE_CTER"/>
    <property type="match status" value="1"/>
</dbReference>
<reference evidence="3 4" key="1">
    <citation type="submission" date="2016-03" db="EMBL/GenBank/DDBJ databases">
        <title>Sequencing of Lactobacillus Species from Commercial Turkeys.</title>
        <authorList>
            <person name="Johnson T.J."/>
            <person name="Youmans B.P."/>
            <person name="Case K.A."/>
        </authorList>
    </citation>
    <scope>NUCLEOTIDE SEQUENCE [LARGE SCALE GENOMIC DNA]</scope>
    <source>
        <strain evidence="3 4">UMNLA1</strain>
    </source>
</reference>
<comment type="caution">
    <text evidence="3">The sequence shown here is derived from an EMBL/GenBank/DDBJ whole genome shotgun (WGS) entry which is preliminary data.</text>
</comment>
<organism evidence="3 4">
    <name type="scientific">Ligilactobacillus agilis</name>
    <dbReference type="NCBI Taxonomy" id="1601"/>
    <lineage>
        <taxon>Bacteria</taxon>
        <taxon>Bacillati</taxon>
        <taxon>Bacillota</taxon>
        <taxon>Bacilli</taxon>
        <taxon>Lactobacillales</taxon>
        <taxon>Lactobacillaceae</taxon>
        <taxon>Ligilactobacillus</taxon>
    </lineage>
</organism>
<dbReference type="GO" id="GO:0004386">
    <property type="term" value="F:helicase activity"/>
    <property type="evidence" value="ECO:0007669"/>
    <property type="project" value="UniProtKB-KW"/>
</dbReference>
<dbReference type="Pfam" id="PF04851">
    <property type="entry name" value="ResIII"/>
    <property type="match status" value="1"/>
</dbReference>
<protein>
    <submittedName>
        <fullName evidence="3">DNA helicase</fullName>
    </submittedName>
</protein>
<dbReference type="PANTHER" id="PTHR47396:SF1">
    <property type="entry name" value="ATP-DEPENDENT HELICASE IRC3-RELATED"/>
    <property type="match status" value="1"/>
</dbReference>
<feature type="domain" description="Helicase C-terminal" evidence="2">
    <location>
        <begin position="440"/>
        <end position="604"/>
    </location>
</feature>
<dbReference type="SUPFAM" id="SSF52540">
    <property type="entry name" value="P-loop containing nucleoside triphosphate hydrolases"/>
    <property type="match status" value="1"/>
</dbReference>
<keyword evidence="3" id="KW-0067">ATP-binding</keyword>
<dbReference type="InterPro" id="IPR025202">
    <property type="entry name" value="PLD-like_dom"/>
</dbReference>
<gene>
    <name evidence="3" type="ORF">AYP69_09685</name>
</gene>
<dbReference type="InterPro" id="IPR050742">
    <property type="entry name" value="Helicase_Restrict-Modif_Enz"/>
</dbReference>
<dbReference type="InterPro" id="IPR021835">
    <property type="entry name" value="DUF3427"/>
</dbReference>
<dbReference type="SMART" id="SM00490">
    <property type="entry name" value="HELICc"/>
    <property type="match status" value="1"/>
</dbReference>
<dbReference type="GO" id="GO:0005829">
    <property type="term" value="C:cytosol"/>
    <property type="evidence" value="ECO:0007669"/>
    <property type="project" value="TreeGrafter"/>
</dbReference>
<keyword evidence="3" id="KW-0547">Nucleotide-binding</keyword>
<dbReference type="InterPro" id="IPR058403">
    <property type="entry name" value="DUF8090"/>
</dbReference>
<dbReference type="CDD" id="cd09204">
    <property type="entry name" value="PLDc_N_DEXD_b2"/>
    <property type="match status" value="1"/>
</dbReference>
<sequence>MKIISQKQALKDSLLNSFLDKNKFEANDEYAAKLIANTESETMYDRIFDGVKHCQFFTFAVAFIESGILNSLKVALKNRTVQGRILTSTYLYFNKPKMFKELLKLPNVEVRIYEQNHGKFHAKGYLFQHEGYQSALVGSSNFTTGALQVNKEWNLLFTSYNDGQLTEDISAEIEDQWDAATPLTAEWIEKYEKVYHLNQKFVKSASNIVPEQVDENKGNYSSIQPNKMQAEALKNLQNLRLLRETKGLVISATGTGKTYLAALDVKNYQPKRFLFIAHREQILKKALESFHKVLGGDKDSNYGILSGNSKVMDAKYLFATVQTLSKDENLKQFKQDEFDYILVDEAHHVGSKIYNKVLDYFEPDFLLGMTATPERSDDKNIYELFDYNVPYEIRLQEALEEEMLVPFHYIGVSDYTYNGEVISDNTNLKYLVSEERVKYVVKQSEYYGYDGDVLHGLVFVSRKEEAREIATLLTKYGYPAQMLSGEDSQEEREEAIEKLRLGQLTYLVTVDIFNEGVDIPFINQVIMMRQTESVIVFVQQLGRGLRKAQGKEYLTVIDFIGNYKNNYLIPIALTGDQSRTRDGIREHVETGKIEGLSTINFELVAKKRILDQLKGSKNLFTLEIKKDYQELKRRLNRIPLIADFIKNNMVASQAILSVLNKKGNYNDFLRKVDKDAAYSWEKGYLDTTLTFVTTELLNGKRIHELLLLQKILRDGKSSRAELEELVLATGSYCNEDVLDSVERILTLDYYKPKGYNDRSEQDKTKTEFAKLGGRPLIRIDEEKGYRFNDTVSELLDSTPGFRELFEDVVESGLLNAKEYNLRELFTLEKRYTRSDVNRLLNWQRRVPAQSIGGYFIENGYCPIFVTYMKSEDINESIKYEDRFISNSKIHCYTKSGRRLGKGETEKMFAGVVEGAPKLEYLLFIKRSDAEDDDEFVYLGTGKVDGNSLKQEYRELEKKGKIVNEPIVSYDLKLDVPVPFMRYRMLTEENN</sequence>
<dbReference type="Pfam" id="PF11907">
    <property type="entry name" value="DUF3427"/>
    <property type="match status" value="1"/>
</dbReference>
<dbReference type="GO" id="GO:0003677">
    <property type="term" value="F:DNA binding"/>
    <property type="evidence" value="ECO:0007669"/>
    <property type="project" value="InterPro"/>
</dbReference>
<dbReference type="InterPro" id="IPR001650">
    <property type="entry name" value="Helicase_C-like"/>
</dbReference>
<dbReference type="Gene3D" id="3.30.870.10">
    <property type="entry name" value="Endonuclease Chain A"/>
    <property type="match status" value="1"/>
</dbReference>
<accession>A0A226R9Y1</accession>
<evidence type="ECO:0000259" key="2">
    <source>
        <dbReference type="PROSITE" id="PS51194"/>
    </source>
</evidence>
<dbReference type="EMBL" id="LUGO01000087">
    <property type="protein sequence ID" value="OXS37892.1"/>
    <property type="molecule type" value="Genomic_DNA"/>
</dbReference>
<evidence type="ECO:0000313" key="4">
    <source>
        <dbReference type="Proteomes" id="UP000215261"/>
    </source>
</evidence>
<dbReference type="GO" id="GO:0016787">
    <property type="term" value="F:hydrolase activity"/>
    <property type="evidence" value="ECO:0007669"/>
    <property type="project" value="InterPro"/>
</dbReference>
<dbReference type="AlphaFoldDB" id="A0A226R9Y1"/>
<dbReference type="Pfam" id="PF13091">
    <property type="entry name" value="PLDc_2"/>
    <property type="match status" value="1"/>
</dbReference>
<keyword evidence="3" id="KW-0378">Hydrolase</keyword>
<dbReference type="Gene3D" id="3.40.50.300">
    <property type="entry name" value="P-loop containing nucleotide triphosphate hydrolases"/>
    <property type="match status" value="2"/>
</dbReference>
<dbReference type="Pfam" id="PF00271">
    <property type="entry name" value="Helicase_C"/>
    <property type="match status" value="1"/>
</dbReference>
<dbReference type="CDD" id="cd18799">
    <property type="entry name" value="SF2_C_EcoAI-like"/>
    <property type="match status" value="1"/>
</dbReference>